<evidence type="ECO:0000256" key="1">
    <source>
        <dbReference type="ARBA" id="ARBA00022679"/>
    </source>
</evidence>
<proteinExistence type="predicted"/>
<sequence>MQKYVFALLNLLKCAAAIQHSSNGTFLRQEELGINEPRIPLQLVMTAKQGSFAELPQEVRDNVRNTLQLNPDLRVRFLNDSDCSDFIASNFGPDLHSAYVNEKYGAYRGDICRAAVVALEGGFYADLDIQFRVPFSDMVDDDTSFMSSFSKDCEILNAMFAAERGSKVMHRVVEAVKDWYSGNGPTNGLMGIVTMMHGLQKVVQDECPEISIQKESAQGHEVLCGPHHRFRLYREQHFRCPKGLGRWGQDPRYLQAHPECTPARANSNFIGVQYGIFRPGKHAERGPLLAWSRFEACKSWGCEQDGRREASPVPVICRA</sequence>
<feature type="signal peptide" evidence="2">
    <location>
        <begin position="1"/>
        <end position="17"/>
    </location>
</feature>
<keyword evidence="2" id="KW-0732">Signal</keyword>
<evidence type="ECO:0000313" key="4">
    <source>
        <dbReference type="Proteomes" id="UP001189429"/>
    </source>
</evidence>
<protein>
    <recommendedName>
        <fullName evidence="5">Alpha-1,4-N-acetylglucosaminyltransferase</fullName>
    </recommendedName>
</protein>
<comment type="caution">
    <text evidence="3">The sequence shown here is derived from an EMBL/GenBank/DDBJ whole genome shotgun (WGS) entry which is preliminary data.</text>
</comment>
<dbReference type="Proteomes" id="UP001189429">
    <property type="component" value="Unassembled WGS sequence"/>
</dbReference>
<evidence type="ECO:0008006" key="5">
    <source>
        <dbReference type="Google" id="ProtNLM"/>
    </source>
</evidence>
<reference evidence="3" key="1">
    <citation type="submission" date="2023-10" db="EMBL/GenBank/DDBJ databases">
        <authorList>
            <person name="Chen Y."/>
            <person name="Shah S."/>
            <person name="Dougan E. K."/>
            <person name="Thang M."/>
            <person name="Chan C."/>
        </authorList>
    </citation>
    <scope>NUCLEOTIDE SEQUENCE [LARGE SCALE GENOMIC DNA]</scope>
</reference>
<feature type="chain" id="PRO_5047357584" description="Alpha-1,4-N-acetylglucosaminyltransferase" evidence="2">
    <location>
        <begin position="18"/>
        <end position="319"/>
    </location>
</feature>
<organism evidence="3 4">
    <name type="scientific">Prorocentrum cordatum</name>
    <dbReference type="NCBI Taxonomy" id="2364126"/>
    <lineage>
        <taxon>Eukaryota</taxon>
        <taxon>Sar</taxon>
        <taxon>Alveolata</taxon>
        <taxon>Dinophyceae</taxon>
        <taxon>Prorocentrales</taxon>
        <taxon>Prorocentraceae</taxon>
        <taxon>Prorocentrum</taxon>
    </lineage>
</organism>
<dbReference type="InterPro" id="IPR007577">
    <property type="entry name" value="GlycoTrfase_DXD_sugar-bd_CS"/>
</dbReference>
<accession>A0ABN9RNA9</accession>
<evidence type="ECO:0000313" key="3">
    <source>
        <dbReference type="EMBL" id="CAK0819298.1"/>
    </source>
</evidence>
<dbReference type="Pfam" id="PF04488">
    <property type="entry name" value="Gly_transf_sug"/>
    <property type="match status" value="1"/>
</dbReference>
<dbReference type="InterPro" id="IPR051706">
    <property type="entry name" value="Glycosyltransferase_domain"/>
</dbReference>
<keyword evidence="4" id="KW-1185">Reference proteome</keyword>
<dbReference type="Gene3D" id="3.90.550.20">
    <property type="match status" value="1"/>
</dbReference>
<keyword evidence="1" id="KW-0808">Transferase</keyword>
<name>A0ABN9RNA9_9DINO</name>
<dbReference type="InterPro" id="IPR029044">
    <property type="entry name" value="Nucleotide-diphossugar_trans"/>
</dbReference>
<dbReference type="PANTHER" id="PTHR32385:SF15">
    <property type="entry name" value="INOSITOL PHOSPHOCERAMIDE MANNOSYLTRANSFERASE 1"/>
    <property type="match status" value="1"/>
</dbReference>
<dbReference type="SUPFAM" id="SSF53448">
    <property type="entry name" value="Nucleotide-diphospho-sugar transferases"/>
    <property type="match status" value="1"/>
</dbReference>
<dbReference type="PANTHER" id="PTHR32385">
    <property type="entry name" value="MANNOSYL PHOSPHORYLINOSITOL CERAMIDE SYNTHASE"/>
    <property type="match status" value="1"/>
</dbReference>
<gene>
    <name evidence="3" type="ORF">PCOR1329_LOCUS21325</name>
</gene>
<evidence type="ECO:0000256" key="2">
    <source>
        <dbReference type="SAM" id="SignalP"/>
    </source>
</evidence>
<dbReference type="EMBL" id="CAUYUJ010007003">
    <property type="protein sequence ID" value="CAK0819298.1"/>
    <property type="molecule type" value="Genomic_DNA"/>
</dbReference>